<organism evidence="1 2">
    <name type="scientific">Adhaeribacter terreus</name>
    <dbReference type="NCBI Taxonomy" id="529703"/>
    <lineage>
        <taxon>Bacteria</taxon>
        <taxon>Pseudomonadati</taxon>
        <taxon>Bacteroidota</taxon>
        <taxon>Cytophagia</taxon>
        <taxon>Cytophagales</taxon>
        <taxon>Hymenobacteraceae</taxon>
        <taxon>Adhaeribacter</taxon>
    </lineage>
</organism>
<dbReference type="Proteomes" id="UP001596161">
    <property type="component" value="Unassembled WGS sequence"/>
</dbReference>
<reference evidence="2" key="1">
    <citation type="journal article" date="2019" name="Int. J. Syst. Evol. Microbiol.">
        <title>The Global Catalogue of Microorganisms (GCM) 10K type strain sequencing project: providing services to taxonomists for standard genome sequencing and annotation.</title>
        <authorList>
            <consortium name="The Broad Institute Genomics Platform"/>
            <consortium name="The Broad Institute Genome Sequencing Center for Infectious Disease"/>
            <person name="Wu L."/>
            <person name="Ma J."/>
        </authorList>
    </citation>
    <scope>NUCLEOTIDE SEQUENCE [LARGE SCALE GENOMIC DNA]</scope>
    <source>
        <strain evidence="2">KACC 12602</strain>
    </source>
</reference>
<proteinExistence type="predicted"/>
<gene>
    <name evidence="1" type="ORF">ACFPIB_08490</name>
</gene>
<name>A0ABW0E8D9_9BACT</name>
<evidence type="ECO:0000313" key="2">
    <source>
        <dbReference type="Proteomes" id="UP001596161"/>
    </source>
</evidence>
<dbReference type="RefSeq" id="WP_378017008.1">
    <property type="nucleotide sequence ID" value="NZ_JBHSKT010000004.1"/>
</dbReference>
<sequence>MAFSLTFRSWRTVAMATLMHENAAHATENNEQAAMQATTKLPVKSVKTIGYWIKNIRHAA</sequence>
<protein>
    <submittedName>
        <fullName evidence="1">Uncharacterized protein</fullName>
    </submittedName>
</protein>
<evidence type="ECO:0000313" key="1">
    <source>
        <dbReference type="EMBL" id="MFC5270642.1"/>
    </source>
</evidence>
<accession>A0ABW0E8D9</accession>
<comment type="caution">
    <text evidence="1">The sequence shown here is derived from an EMBL/GenBank/DDBJ whole genome shotgun (WGS) entry which is preliminary data.</text>
</comment>
<keyword evidence="2" id="KW-1185">Reference proteome</keyword>
<dbReference type="EMBL" id="JBHSKT010000004">
    <property type="protein sequence ID" value="MFC5270642.1"/>
    <property type="molecule type" value="Genomic_DNA"/>
</dbReference>